<feature type="compositionally biased region" description="Polar residues" evidence="1">
    <location>
        <begin position="354"/>
        <end position="365"/>
    </location>
</feature>
<evidence type="ECO:0000313" key="3">
    <source>
        <dbReference type="EMBL" id="HIF37483.1"/>
    </source>
</evidence>
<dbReference type="PANTHER" id="PTHR34512">
    <property type="entry name" value="CELL SURFACE PROTEIN"/>
    <property type="match status" value="1"/>
</dbReference>
<evidence type="ECO:0000313" key="4">
    <source>
        <dbReference type="Proteomes" id="UP000585802"/>
    </source>
</evidence>
<dbReference type="Gene3D" id="2.130.10.10">
    <property type="entry name" value="YVTN repeat-like/Quinoprotein amine dehydrogenase"/>
    <property type="match status" value="1"/>
</dbReference>
<organism evidence="3 4">
    <name type="scientific">Marine Group III euryarchaeote</name>
    <dbReference type="NCBI Taxonomy" id="2173149"/>
    <lineage>
        <taxon>Archaea</taxon>
        <taxon>Methanobacteriati</taxon>
        <taxon>Thermoplasmatota</taxon>
        <taxon>Thermoplasmata</taxon>
        <taxon>Candidatus Thermoprofundales</taxon>
    </lineage>
</organism>
<feature type="non-terminal residue" evidence="3">
    <location>
        <position position="365"/>
    </location>
</feature>
<dbReference type="SMART" id="SM00564">
    <property type="entry name" value="PQQ"/>
    <property type="match status" value="5"/>
</dbReference>
<dbReference type="PANTHER" id="PTHR34512:SF30">
    <property type="entry name" value="OUTER MEMBRANE PROTEIN ASSEMBLY FACTOR BAMB"/>
    <property type="match status" value="1"/>
</dbReference>
<feature type="domain" description="Lambda-carrageenase beta-propeller" evidence="2">
    <location>
        <begin position="157"/>
        <end position="249"/>
    </location>
</feature>
<evidence type="ECO:0000256" key="1">
    <source>
        <dbReference type="SAM" id="MobiDB-lite"/>
    </source>
</evidence>
<dbReference type="InterPro" id="IPR015943">
    <property type="entry name" value="WD40/YVTN_repeat-like_dom_sf"/>
</dbReference>
<protein>
    <recommendedName>
        <fullName evidence="2">Lambda-carrageenase beta-propeller domain-containing protein</fullName>
    </recommendedName>
</protein>
<gene>
    <name evidence="3" type="ORF">EYQ70_03660</name>
</gene>
<proteinExistence type="predicted"/>
<dbReference type="Proteomes" id="UP000585802">
    <property type="component" value="Unassembled WGS sequence"/>
</dbReference>
<dbReference type="Pfam" id="PF25292">
    <property type="entry name" value="Beta-prop_CGLA"/>
    <property type="match status" value="1"/>
</dbReference>
<dbReference type="InterPro" id="IPR011047">
    <property type="entry name" value="Quinoprotein_ADH-like_sf"/>
</dbReference>
<dbReference type="InterPro" id="IPR001680">
    <property type="entry name" value="WD40_rpt"/>
</dbReference>
<dbReference type="InterPro" id="IPR018391">
    <property type="entry name" value="PQQ_b-propeller_rpt"/>
</dbReference>
<comment type="caution">
    <text evidence="3">The sequence shown here is derived from an EMBL/GenBank/DDBJ whole genome shotgun (WGS) entry which is preliminary data.</text>
</comment>
<feature type="region of interest" description="Disordered" evidence="1">
    <location>
        <begin position="320"/>
        <end position="365"/>
    </location>
</feature>
<dbReference type="AlphaFoldDB" id="A0A7J4GS72"/>
<name>A0A7J4GS72_9ARCH</name>
<dbReference type="InterPro" id="IPR057420">
    <property type="entry name" value="Beta-prop_CGLA"/>
</dbReference>
<reference evidence="4" key="1">
    <citation type="journal article" date="2019" name="bioRxiv">
        <title>Genome diversification in globally distributed novel marine Proteobacteria is linked to environmental adaptation.</title>
        <authorList>
            <person name="Zhou Z."/>
            <person name="Tran P.Q."/>
            <person name="Kieft K."/>
            <person name="Anantharaman K."/>
        </authorList>
    </citation>
    <scope>NUCLEOTIDE SEQUENCE [LARGE SCALE GENOMIC DNA]</scope>
</reference>
<feature type="compositionally biased region" description="Basic and acidic residues" evidence="1">
    <location>
        <begin position="335"/>
        <end position="349"/>
    </location>
</feature>
<dbReference type="EMBL" id="DUCX01000061">
    <property type="protein sequence ID" value="HIF37483.1"/>
    <property type="molecule type" value="Genomic_DNA"/>
</dbReference>
<sequence length="365" mass="39899">MTHAPVFDLSISGPVICLACSGDGTKIAVGDRNGNLTLVDKAGNILWEKNIDEGIHGLAIVGNGDKVICGGKDCKLRMFNSLGNIEWEQTIGKSIWSLSVDPNGQFIAIGTGDSITLYTEGGLKVWEYSTNRAMVGTGISRNGSTIVGCGDEHLYCLDIEGNLKWKKQRSDSLWDVSVDNDGNHIFVGGWDESIHGLDSAGNDLWNYKTGGYVRAVHSLENRGIIAGSHDNHIYHLSDSGELLERIETEGEVTCVCVSKQVDFIIAGTSSNKIYGFEIKVNTEPINRPQAEMEIENTIDLSSDNINETTDSEEEYEPMFGAGMFDEPIPDTTGILDRDESSNYEPEKTTYEPVVSNSNTYDSNYS</sequence>
<evidence type="ECO:0000259" key="2">
    <source>
        <dbReference type="Pfam" id="PF25292"/>
    </source>
</evidence>
<accession>A0A7J4GS72</accession>
<dbReference type="SMART" id="SM00320">
    <property type="entry name" value="WD40"/>
    <property type="match status" value="6"/>
</dbReference>
<dbReference type="SUPFAM" id="SSF50998">
    <property type="entry name" value="Quinoprotein alcohol dehydrogenase-like"/>
    <property type="match status" value="1"/>
</dbReference>